<reference evidence="2" key="1">
    <citation type="submission" date="2021-05" db="EMBL/GenBank/DDBJ databases">
        <authorList>
            <person name="Alioto T."/>
            <person name="Alioto T."/>
            <person name="Gomez Garrido J."/>
        </authorList>
    </citation>
    <scope>NUCLEOTIDE SEQUENCE</scope>
</reference>
<protein>
    <submittedName>
        <fullName evidence="2">Uncharacterized protein</fullName>
    </submittedName>
</protein>
<organism evidence="2">
    <name type="scientific">Cacopsylla melanoneura</name>
    <dbReference type="NCBI Taxonomy" id="428564"/>
    <lineage>
        <taxon>Eukaryota</taxon>
        <taxon>Metazoa</taxon>
        <taxon>Ecdysozoa</taxon>
        <taxon>Arthropoda</taxon>
        <taxon>Hexapoda</taxon>
        <taxon>Insecta</taxon>
        <taxon>Pterygota</taxon>
        <taxon>Neoptera</taxon>
        <taxon>Paraneoptera</taxon>
        <taxon>Hemiptera</taxon>
        <taxon>Sternorrhyncha</taxon>
        <taxon>Psylloidea</taxon>
        <taxon>Psyllidae</taxon>
        <taxon>Psyllinae</taxon>
        <taxon>Cacopsylla</taxon>
    </lineage>
</organism>
<proteinExistence type="predicted"/>
<evidence type="ECO:0000256" key="1">
    <source>
        <dbReference type="SAM" id="MobiDB-lite"/>
    </source>
</evidence>
<evidence type="ECO:0000313" key="2">
    <source>
        <dbReference type="EMBL" id="CAG6735495.1"/>
    </source>
</evidence>
<dbReference type="AlphaFoldDB" id="A0A8D9E1W0"/>
<dbReference type="EMBL" id="HBUF01395837">
    <property type="protein sequence ID" value="CAG6735493.1"/>
    <property type="molecule type" value="Transcribed_RNA"/>
</dbReference>
<dbReference type="EMBL" id="HBUF01395839">
    <property type="protein sequence ID" value="CAG6735497.1"/>
    <property type="molecule type" value="Transcribed_RNA"/>
</dbReference>
<accession>A0A8D9E1W0</accession>
<feature type="region of interest" description="Disordered" evidence="1">
    <location>
        <begin position="1"/>
        <end position="75"/>
    </location>
</feature>
<sequence length="311" mass="34058">MDNLTHQPSSKSSSASGYPSISSVRKVKKQLPPVPTATTKAPRKANVPAPPPTVGETPKDGPQHHSVANTMGSVGTMGNDGYTDIGYGQYYTEPFSTAPTSTTVGSILYNHHQQPNSTTLSYSTNKTEPPCLSNQSTYQHNLPPQQQTYGIQDSSSIYNQTTAGVPYNVSTSVDTYYDSSQSMDPYSSTSIDASAYQNMSYDKSGQVDPYASPYQQQYTEQTASNDQYGYNTMEYGNVQHSSTGENAYGNYNHTGQYQEETYEDPFAKPSQVTNLTDPYSKPGDSQQHRKPVATVDPYAKQNDPYAKQIDP</sequence>
<name>A0A8D9E1W0_9HEMI</name>
<dbReference type="EMBL" id="HBUF01395838">
    <property type="protein sequence ID" value="CAG6735495.1"/>
    <property type="molecule type" value="Transcribed_RNA"/>
</dbReference>
<dbReference type="EMBL" id="HBUF01395836">
    <property type="protein sequence ID" value="CAG6735491.1"/>
    <property type="molecule type" value="Transcribed_RNA"/>
</dbReference>
<feature type="compositionally biased region" description="Low complexity" evidence="1">
    <location>
        <begin position="9"/>
        <end position="23"/>
    </location>
</feature>
<feature type="region of interest" description="Disordered" evidence="1">
    <location>
        <begin position="256"/>
        <end position="311"/>
    </location>
</feature>